<dbReference type="InterPro" id="IPR026173">
    <property type="entry name" value="SPAG17"/>
</dbReference>
<gene>
    <name evidence="2" type="ORF">E2986_00341</name>
</gene>
<dbReference type="GO" id="GO:0003351">
    <property type="term" value="P:epithelial cilium movement involved in extracellular fluid movement"/>
    <property type="evidence" value="ECO:0007669"/>
    <property type="project" value="TreeGrafter"/>
</dbReference>
<organism evidence="2 3">
    <name type="scientific">Frieseomelitta varia</name>
    <dbReference type="NCBI Taxonomy" id="561572"/>
    <lineage>
        <taxon>Eukaryota</taxon>
        <taxon>Metazoa</taxon>
        <taxon>Ecdysozoa</taxon>
        <taxon>Arthropoda</taxon>
        <taxon>Hexapoda</taxon>
        <taxon>Insecta</taxon>
        <taxon>Pterygota</taxon>
        <taxon>Neoptera</taxon>
        <taxon>Endopterygota</taxon>
        <taxon>Hymenoptera</taxon>
        <taxon>Apocrita</taxon>
        <taxon>Aculeata</taxon>
        <taxon>Apoidea</taxon>
        <taxon>Anthophila</taxon>
        <taxon>Apidae</taxon>
        <taxon>Frieseomelitta</taxon>
    </lineage>
</organism>
<keyword evidence="3" id="KW-1185">Reference proteome</keyword>
<evidence type="ECO:0000313" key="2">
    <source>
        <dbReference type="EMBL" id="KAF3424100.1"/>
    </source>
</evidence>
<reference evidence="2" key="1">
    <citation type="submission" date="2019-11" db="EMBL/GenBank/DDBJ databases">
        <title>The nuclear and mitochondrial genomes of Frieseomelitta varia - a highly eusocial stingless bee (Meliponini) with a permanently sterile worker caste.</title>
        <authorList>
            <person name="Freitas F.C.P."/>
            <person name="Lourenco A.P."/>
            <person name="Nunes F.M.F."/>
            <person name="Paschoal A.R."/>
            <person name="Abreu F.C.P."/>
            <person name="Barbin F.O."/>
            <person name="Bataglia L."/>
            <person name="Cardoso-Junior C.A.M."/>
            <person name="Cervoni M.S."/>
            <person name="Silva S.R."/>
            <person name="Dalarmi F."/>
            <person name="Del Lama M.A."/>
            <person name="Depintor T.S."/>
            <person name="Ferreira K.M."/>
            <person name="Goria P.S."/>
            <person name="Jaskot M.C."/>
            <person name="Lago D.C."/>
            <person name="Luna-Lucena D."/>
            <person name="Moda L.M."/>
            <person name="Nascimento L."/>
            <person name="Pedrino M."/>
            <person name="Rabico F.O."/>
            <person name="Sanches F.C."/>
            <person name="Santos D.E."/>
            <person name="Santos C.G."/>
            <person name="Vieira J."/>
            <person name="Lopes T.F."/>
            <person name="Barchuk A.R."/>
            <person name="Hartfelder K."/>
            <person name="Simoes Z.L.P."/>
            <person name="Bitondi M.M.G."/>
            <person name="Pinheiro D.G."/>
        </authorList>
    </citation>
    <scope>NUCLEOTIDE SEQUENCE</scope>
    <source>
        <strain evidence="2">USP_RPSP 00005682</strain>
        <tissue evidence="2">Whole individual</tissue>
    </source>
</reference>
<evidence type="ECO:0000256" key="1">
    <source>
        <dbReference type="SAM" id="MobiDB-lite"/>
    </source>
</evidence>
<evidence type="ECO:0000313" key="3">
    <source>
        <dbReference type="Proteomes" id="UP000655588"/>
    </source>
</evidence>
<name>A0A833S3M5_9HYME</name>
<feature type="compositionally biased region" description="Basic residues" evidence="1">
    <location>
        <begin position="658"/>
        <end position="673"/>
    </location>
</feature>
<proteinExistence type="predicted"/>
<accession>A0A833S3M5</accession>
<dbReference type="GO" id="GO:0005576">
    <property type="term" value="C:extracellular region"/>
    <property type="evidence" value="ECO:0007669"/>
    <property type="project" value="GOC"/>
</dbReference>
<dbReference type="Proteomes" id="UP000655588">
    <property type="component" value="Unassembled WGS sequence"/>
</dbReference>
<feature type="region of interest" description="Disordered" evidence="1">
    <location>
        <begin position="641"/>
        <end position="708"/>
    </location>
</feature>
<dbReference type="GO" id="GO:1904158">
    <property type="term" value="P:axonemal central apparatus assembly"/>
    <property type="evidence" value="ECO:0007669"/>
    <property type="project" value="TreeGrafter"/>
</dbReference>
<protein>
    <recommendedName>
        <fullName evidence="4">Sperm-associated antigen 17</fullName>
    </recommendedName>
</protein>
<sequence>MFLSNTSKVFERFKRFKRNHQSGRAIGHDTEAIRKEGKHEAAETRRGMAGRGQLINVGVPLRCLMQIKRPGERLVHDGDVETRPGKLYFLEEYSARVLKLYNFWTKLEERSRDPVANPELGDVGFLVFSPPRFDEESSKDDDEALKKDTYDRVSCILYDFYDLCRQHGNYLKSMRVEVGMEADGRANTQVYETLLDGFPSECVSVPLILFAILTQIVANERGTTATGTTSENTRVIVILNLDISLKRNFNRTCRTKQHDVETEAKSETTNKSPAVPLAFEEKIKSLDIKYNLEDEERDIGHDGQTVSDIKLILHEDSLLEAIRLLDDSAIQRMIANPTDLIDNILPIFRQPVIANFFQKHSTSEGKSNEYTRHIDNIRRYFDEEVNDEEVRHHLHVLMFDGMMSRLNEFETMEAETSGIINDATTKGEKVSVLESPESLERSKSLSSFSTKRMRELRFLSDGNIDYGRTVPEIARCSPLFDLIDPRELLAPGYLARNMFEARAADRARPEDFTDVQLMPEAIFLQLVHRCLTVFDRLAPRYFEPTDSLLLCFYNDRRAGRVHEEERTSSIRTPVRLRDFCEYVAPEERDWLRREEELHRLQTAKSVERLMRRSSEIYEETMLFCDEDFVLPGTLKARDLQARRKGELQDEKTTEEGKKKKKKKRPSKGGKKKNDKSSSPRKSVDVETSPLITGKVSPGPPPDRAESEPVYDFVGYDLGRLRVQVTNRRRTFRSADDTLVRVEVDDWLYKAKHLRITVTIRGNSLRLSRRIDAPETDEMFHLTSKLGIILAFQKLSSPPTDNTVKVSRYTVLNDDGRVYEVVDDLVVSEHHRLLVRTASDYEVDEKFTRRADGTNVLLNSNGELIVRFPDGTRITTGYTIEKEPVTCDWTEEEVLLYFATDEQRCADRSLSNPGYVDEPRTSPSYEEEKINELLIRDSFVSVLLTCRAEHKNYAAVSYDQSAVNCTLSMPDDLRVSISRRGHYEVLMADGVNLKIDEDSLSFKGNTCAICGSQSTSRYNFHPFDSSAIFTTTDVFGNVFEVTGDGETHYSHGNRTLKCQKISNTGVVTAKRIEHCEEEFEEDVQTPCNHETLRFENDRVDCRLFAINRDLTAYEYVHRLTRNEIELTSVFDREISVILYGSPRRLITFEPVGSESRLKNMLSFPDCQVKPTNYDRRDMPRSTYSIPYDWLFPFGRNGNGIWKNIHELPLMADIESLPELLSVRILRGFKEPGGNPVIDLQRALGRYWMSLVRDDPQSRFSVDQEKKLVQEKTKMTVYDRLEDSLHALSLGTRKTIDVETYKIGLERQWQTKKSNGLRKSMKHDEFLGHKTLETEELEWYKRCMKEKFILPYFQNIAGTCFLWVIDCINNALNVPVIESSGEISDC</sequence>
<feature type="compositionally biased region" description="Basic and acidic residues" evidence="1">
    <location>
        <begin position="641"/>
        <end position="657"/>
    </location>
</feature>
<dbReference type="EMBL" id="WNWW01000493">
    <property type="protein sequence ID" value="KAF3424100.1"/>
    <property type="molecule type" value="Genomic_DNA"/>
</dbReference>
<feature type="compositionally biased region" description="Basic and acidic residues" evidence="1">
    <location>
        <begin position="674"/>
        <end position="684"/>
    </location>
</feature>
<dbReference type="PANTHER" id="PTHR21963">
    <property type="entry name" value="PF6"/>
    <property type="match status" value="1"/>
</dbReference>
<dbReference type="GO" id="GO:1990716">
    <property type="term" value="C:axonemal central apparatus"/>
    <property type="evidence" value="ECO:0007669"/>
    <property type="project" value="TreeGrafter"/>
</dbReference>
<comment type="caution">
    <text evidence="2">The sequence shown here is derived from an EMBL/GenBank/DDBJ whole genome shotgun (WGS) entry which is preliminary data.</text>
</comment>
<evidence type="ECO:0008006" key="4">
    <source>
        <dbReference type="Google" id="ProtNLM"/>
    </source>
</evidence>
<dbReference type="PANTHER" id="PTHR21963:SF1">
    <property type="entry name" value="SPERM-ASSOCIATED ANTIGEN 17"/>
    <property type="match status" value="1"/>
</dbReference>